<dbReference type="GO" id="GO:0004331">
    <property type="term" value="F:fructose-2,6-bisphosphate 2-phosphatase activity"/>
    <property type="evidence" value="ECO:0007669"/>
    <property type="project" value="TreeGrafter"/>
</dbReference>
<dbReference type="PANTHER" id="PTHR46517">
    <property type="entry name" value="FRUCTOSE-2,6-BISPHOSPHATASE TIGAR"/>
    <property type="match status" value="1"/>
</dbReference>
<comment type="caution">
    <text evidence="4">The sequence shown here is derived from an EMBL/GenBank/DDBJ whole genome shotgun (WGS) entry which is preliminary data.</text>
</comment>
<dbReference type="Pfam" id="PF00300">
    <property type="entry name" value="His_Phos_1"/>
    <property type="match status" value="1"/>
</dbReference>
<evidence type="ECO:0008006" key="6">
    <source>
        <dbReference type="Google" id="ProtNLM"/>
    </source>
</evidence>
<proteinExistence type="predicted"/>
<dbReference type="InterPro" id="IPR051695">
    <property type="entry name" value="Phosphoglycerate_Mutase"/>
</dbReference>
<dbReference type="Gene3D" id="3.40.50.1240">
    <property type="entry name" value="Phosphoglycerate mutase-like"/>
    <property type="match status" value="1"/>
</dbReference>
<accession>A0A241ZFC0</accession>
<gene>
    <name evidence="4" type="ORF">B9X95_08350</name>
</gene>
<dbReference type="SUPFAM" id="SSF53254">
    <property type="entry name" value="Phosphoglycerate mutase-like"/>
    <property type="match status" value="1"/>
</dbReference>
<dbReference type="PANTHER" id="PTHR46517:SF1">
    <property type="entry name" value="FRUCTOSE-2,6-BISPHOSPHATASE TIGAR"/>
    <property type="match status" value="1"/>
</dbReference>
<feature type="active site" description="Tele-phosphohistidine intermediate" evidence="2">
    <location>
        <position position="13"/>
    </location>
</feature>
<dbReference type="InterPro" id="IPR013078">
    <property type="entry name" value="His_Pase_superF_clade-1"/>
</dbReference>
<sequence length="120" mass="14271">MDKYRLRIYLVRHGHVSYFDAANNPINPKFAQLSEQGIEQIQQLAHQLRDVSFEKIYSSTMPRSIQTAEILKRYQNEHKDIQSFDDIREIRAGRLREISLDRAELEIRHGQQLVDKSKQY</sequence>
<dbReference type="InterPro" id="IPR029033">
    <property type="entry name" value="His_PPase_superfam"/>
</dbReference>
<feature type="active site" description="Proton donor/acceptor" evidence="2">
    <location>
        <position position="89"/>
    </location>
</feature>
<evidence type="ECO:0000256" key="1">
    <source>
        <dbReference type="ARBA" id="ARBA00022801"/>
    </source>
</evidence>
<organism evidence="4 5">
    <name type="scientific">Acinetobacter baumannii</name>
    <dbReference type="NCBI Taxonomy" id="470"/>
    <lineage>
        <taxon>Bacteria</taxon>
        <taxon>Pseudomonadati</taxon>
        <taxon>Pseudomonadota</taxon>
        <taxon>Gammaproteobacteria</taxon>
        <taxon>Moraxellales</taxon>
        <taxon>Moraxellaceae</taxon>
        <taxon>Acinetobacter</taxon>
        <taxon>Acinetobacter calcoaceticus/baumannii complex</taxon>
    </lineage>
</organism>
<dbReference type="AlphaFoldDB" id="A0A241ZFC0"/>
<dbReference type="CDD" id="cd07067">
    <property type="entry name" value="HP_PGM_like"/>
    <property type="match status" value="1"/>
</dbReference>
<dbReference type="GO" id="GO:0045820">
    <property type="term" value="P:negative regulation of glycolytic process"/>
    <property type="evidence" value="ECO:0007669"/>
    <property type="project" value="TreeGrafter"/>
</dbReference>
<evidence type="ECO:0000256" key="3">
    <source>
        <dbReference type="PIRSR" id="PIRSR613078-2"/>
    </source>
</evidence>
<dbReference type="GO" id="GO:0005829">
    <property type="term" value="C:cytosol"/>
    <property type="evidence" value="ECO:0007669"/>
    <property type="project" value="TreeGrafter"/>
</dbReference>
<evidence type="ECO:0000313" key="5">
    <source>
        <dbReference type="Proteomes" id="UP000194699"/>
    </source>
</evidence>
<dbReference type="GO" id="GO:0043456">
    <property type="term" value="P:regulation of pentose-phosphate shunt"/>
    <property type="evidence" value="ECO:0007669"/>
    <property type="project" value="TreeGrafter"/>
</dbReference>
<keyword evidence="1" id="KW-0378">Hydrolase</keyword>
<dbReference type="Proteomes" id="UP000194699">
    <property type="component" value="Unassembled WGS sequence"/>
</dbReference>
<evidence type="ECO:0000313" key="4">
    <source>
        <dbReference type="EMBL" id="OTM88900.1"/>
    </source>
</evidence>
<dbReference type="EMBL" id="NGEL01000087">
    <property type="protein sequence ID" value="OTM88900.1"/>
    <property type="molecule type" value="Genomic_DNA"/>
</dbReference>
<name>A0A241ZFC0_ACIBA</name>
<reference evidence="4 5" key="1">
    <citation type="submission" date="2017-05" db="EMBL/GenBank/DDBJ databases">
        <authorList>
            <person name="Song R."/>
            <person name="Chenine A.L."/>
            <person name="Ruprecht R.M."/>
        </authorList>
    </citation>
    <scope>NUCLEOTIDE SEQUENCE [LARGE SCALE GENOMIC DNA]</scope>
    <source>
        <strain evidence="4 5">PR350</strain>
    </source>
</reference>
<feature type="binding site" evidence="3">
    <location>
        <position position="63"/>
    </location>
    <ligand>
        <name>substrate</name>
    </ligand>
</feature>
<protein>
    <recommendedName>
        <fullName evidence="6">Histidine phosphatase family protein</fullName>
    </recommendedName>
</protein>
<evidence type="ECO:0000256" key="2">
    <source>
        <dbReference type="PIRSR" id="PIRSR613078-1"/>
    </source>
</evidence>